<proteinExistence type="predicted"/>
<protein>
    <submittedName>
        <fullName evidence="1">Uncharacterized protein</fullName>
    </submittedName>
</protein>
<evidence type="ECO:0000313" key="2">
    <source>
        <dbReference type="Proteomes" id="UP000545761"/>
    </source>
</evidence>
<dbReference type="Proteomes" id="UP000545761">
    <property type="component" value="Unassembled WGS sequence"/>
</dbReference>
<dbReference type="AlphaFoldDB" id="A0A7W0DVR9"/>
<reference evidence="1 2" key="1">
    <citation type="submission" date="2020-07" db="EMBL/GenBank/DDBJ databases">
        <title>Streptomyces isolated from Indian soil.</title>
        <authorList>
            <person name="Mandal S."/>
            <person name="Maiti P.K."/>
        </authorList>
    </citation>
    <scope>NUCLEOTIDE SEQUENCE [LARGE SCALE GENOMIC DNA]</scope>
    <source>
        <strain evidence="1 2">PSKA28</strain>
    </source>
</reference>
<comment type="caution">
    <text evidence="1">The sequence shown here is derived from an EMBL/GenBank/DDBJ whole genome shotgun (WGS) entry which is preliminary data.</text>
</comment>
<name>A0A7W0DVR9_9ACTN</name>
<evidence type="ECO:0000313" key="1">
    <source>
        <dbReference type="EMBL" id="MBA2951628.1"/>
    </source>
</evidence>
<organism evidence="1 2">
    <name type="scientific">Streptomyces himalayensis subsp. himalayensis</name>
    <dbReference type="NCBI Taxonomy" id="2756131"/>
    <lineage>
        <taxon>Bacteria</taxon>
        <taxon>Bacillati</taxon>
        <taxon>Actinomycetota</taxon>
        <taxon>Actinomycetes</taxon>
        <taxon>Kitasatosporales</taxon>
        <taxon>Streptomycetaceae</taxon>
        <taxon>Streptomyces</taxon>
        <taxon>Streptomyces himalayensis</taxon>
    </lineage>
</organism>
<dbReference type="RefSeq" id="WP_181662540.1">
    <property type="nucleotide sequence ID" value="NZ_JACEHE010000050.1"/>
</dbReference>
<dbReference type="EMBL" id="JACEHE010000050">
    <property type="protein sequence ID" value="MBA2951628.1"/>
    <property type="molecule type" value="Genomic_DNA"/>
</dbReference>
<sequence length="129" mass="14810">MTDQPAEPVLPRVTVGLVLWPTAGDSYANPDVSADEWRHFAEHYADIPLIELWRRLRLAEWNAAEYRRQAEQWCEIASRTPPLHVIEETADRHKRITALLAKPGRISRALLTAALSEREDTWNAREEAS</sequence>
<accession>A0A7W0DVR9</accession>
<gene>
    <name evidence="1" type="ORF">H1D24_39215</name>
</gene>